<organism evidence="2">
    <name type="scientific">Rhizophora mucronata</name>
    <name type="common">Asiatic mangrove</name>
    <dbReference type="NCBI Taxonomy" id="61149"/>
    <lineage>
        <taxon>Eukaryota</taxon>
        <taxon>Viridiplantae</taxon>
        <taxon>Streptophyta</taxon>
        <taxon>Embryophyta</taxon>
        <taxon>Tracheophyta</taxon>
        <taxon>Spermatophyta</taxon>
        <taxon>Magnoliopsida</taxon>
        <taxon>eudicotyledons</taxon>
        <taxon>Gunneridae</taxon>
        <taxon>Pentapetalae</taxon>
        <taxon>rosids</taxon>
        <taxon>fabids</taxon>
        <taxon>Malpighiales</taxon>
        <taxon>Rhizophoraceae</taxon>
        <taxon>Rhizophora</taxon>
    </lineage>
</organism>
<evidence type="ECO:0000256" key="1">
    <source>
        <dbReference type="SAM" id="MobiDB-lite"/>
    </source>
</evidence>
<sequence>MFLYFLLQDLPSLSVQRSDFQSQYLSWRKSLQVSYCAEPDSNYCHHRISCGPSPLKSPTHNSCQKLNSDQVR</sequence>
<reference evidence="2" key="1">
    <citation type="submission" date="2018-02" db="EMBL/GenBank/DDBJ databases">
        <title>Rhizophora mucronata_Transcriptome.</title>
        <authorList>
            <person name="Meera S.P."/>
            <person name="Sreeshan A."/>
            <person name="Augustine A."/>
        </authorList>
    </citation>
    <scope>NUCLEOTIDE SEQUENCE</scope>
    <source>
        <tissue evidence="2">Leaf</tissue>
    </source>
</reference>
<accession>A0A2P2JZ59</accession>
<dbReference type="AlphaFoldDB" id="A0A2P2JZ59"/>
<dbReference type="EMBL" id="GGEC01018280">
    <property type="protein sequence ID" value="MBW98763.1"/>
    <property type="molecule type" value="Transcribed_RNA"/>
</dbReference>
<name>A0A2P2JZ59_RHIMU</name>
<proteinExistence type="predicted"/>
<feature type="compositionally biased region" description="Polar residues" evidence="1">
    <location>
        <begin position="56"/>
        <end position="72"/>
    </location>
</feature>
<protein>
    <submittedName>
        <fullName evidence="2">Basic helix-loop-helix family protein</fullName>
    </submittedName>
</protein>
<evidence type="ECO:0000313" key="2">
    <source>
        <dbReference type="EMBL" id="MBW98763.1"/>
    </source>
</evidence>
<feature type="region of interest" description="Disordered" evidence="1">
    <location>
        <begin position="52"/>
        <end position="72"/>
    </location>
</feature>